<evidence type="ECO:0000256" key="1">
    <source>
        <dbReference type="SAM" id="MobiDB-lite"/>
    </source>
</evidence>
<evidence type="ECO:0000313" key="3">
    <source>
        <dbReference type="Proteomes" id="UP000321424"/>
    </source>
</evidence>
<sequence>MRSGDQTAAAIPTLSQVQTQWQPWKLNEAGEEIKARNTDFVTMIDKTVTQIREAGSHWSGDAYYAAYDRIAGDRDTANKMAQETTELANALINGGNTLTGYRQALLDKVTEATAAGYQVSEDWQVTASGESSGDDLHTYQTAITTALNEMVGTQSGITTAIEQANTAVQTQSTALGTGDPLDTLTGQPKSTLTAQQISAEQPATVPASTEEKSKENPQTPAAGTPKNIAEEAKPNTEQPKVTEQSKDNPVAKPVSEPTTPVTPATAAPATSGPASNPDSWKPENVINLISTIGTITGNVPTLIESVAKFDDDWDDLIKAGGEAGKGLLDSAGTAAEKVIDSVDKAVDSVPGEAPKKDEPAAAPQPGTPQPGTPESGTPATPQSGTPATPQPGTPATPQPGTPATPQSGTPATPQSGTPATPPAATYTQPQSSLAEQTPAATSVPASTASPAATAPASSSLFGLPSPTRGSESDSEHRPNNYVAPTVDAVTPEE</sequence>
<keyword evidence="3" id="KW-1185">Reference proteome</keyword>
<feature type="compositionally biased region" description="Low complexity" evidence="1">
    <location>
        <begin position="403"/>
        <end position="459"/>
    </location>
</feature>
<protein>
    <submittedName>
        <fullName evidence="2">Uncharacterized protein</fullName>
    </submittedName>
</protein>
<dbReference type="RefSeq" id="WP_147130987.1">
    <property type="nucleotide sequence ID" value="NZ_BJXA01000017.1"/>
</dbReference>
<feature type="region of interest" description="Disordered" evidence="1">
    <location>
        <begin position="171"/>
        <end position="282"/>
    </location>
</feature>
<feature type="compositionally biased region" description="Pro residues" evidence="1">
    <location>
        <begin position="388"/>
        <end position="402"/>
    </location>
</feature>
<name>A0A511MD27_9NOCA</name>
<organism evidence="2 3">
    <name type="scientific">Nocardia ninae NBRC 108245</name>
    <dbReference type="NCBI Taxonomy" id="1210091"/>
    <lineage>
        <taxon>Bacteria</taxon>
        <taxon>Bacillati</taxon>
        <taxon>Actinomycetota</taxon>
        <taxon>Actinomycetes</taxon>
        <taxon>Mycobacteriales</taxon>
        <taxon>Nocardiaceae</taxon>
        <taxon>Nocardia</taxon>
    </lineage>
</organism>
<reference evidence="2 3" key="1">
    <citation type="submission" date="2019-07" db="EMBL/GenBank/DDBJ databases">
        <title>Whole genome shotgun sequence of Nocardia ninae NBRC 108245.</title>
        <authorList>
            <person name="Hosoyama A."/>
            <person name="Uohara A."/>
            <person name="Ohji S."/>
            <person name="Ichikawa N."/>
        </authorList>
    </citation>
    <scope>NUCLEOTIDE SEQUENCE [LARGE SCALE GENOMIC DNA]</scope>
    <source>
        <strain evidence="2 3">NBRC 108245</strain>
    </source>
</reference>
<evidence type="ECO:0000313" key="2">
    <source>
        <dbReference type="EMBL" id="GEM38574.1"/>
    </source>
</evidence>
<feature type="compositionally biased region" description="Low complexity" evidence="1">
    <location>
        <begin position="257"/>
        <end position="274"/>
    </location>
</feature>
<dbReference type="OrthoDB" id="4509678at2"/>
<dbReference type="AlphaFoldDB" id="A0A511MD27"/>
<dbReference type="EMBL" id="BJXA01000017">
    <property type="protein sequence ID" value="GEM38574.1"/>
    <property type="molecule type" value="Genomic_DNA"/>
</dbReference>
<feature type="region of interest" description="Disordered" evidence="1">
    <location>
        <begin position="342"/>
        <end position="493"/>
    </location>
</feature>
<comment type="caution">
    <text evidence="2">The sequence shown here is derived from an EMBL/GenBank/DDBJ whole genome shotgun (WGS) entry which is preliminary data.</text>
</comment>
<feature type="compositionally biased region" description="Low complexity" evidence="1">
    <location>
        <begin position="372"/>
        <end position="387"/>
    </location>
</feature>
<accession>A0A511MD27</accession>
<dbReference type="Proteomes" id="UP000321424">
    <property type="component" value="Unassembled WGS sequence"/>
</dbReference>
<gene>
    <name evidence="2" type="ORF">NN4_30930</name>
</gene>
<proteinExistence type="predicted"/>
<feature type="compositionally biased region" description="Polar residues" evidence="1">
    <location>
        <begin position="184"/>
        <end position="201"/>
    </location>
</feature>